<keyword evidence="4" id="KW-1185">Reference proteome</keyword>
<dbReference type="InterPro" id="IPR003959">
    <property type="entry name" value="ATPase_AAA_core"/>
</dbReference>
<dbReference type="EMBL" id="JBHSXS010000014">
    <property type="protein sequence ID" value="MFC6882654.1"/>
    <property type="molecule type" value="Genomic_DNA"/>
</dbReference>
<evidence type="ECO:0000313" key="4">
    <source>
        <dbReference type="Proteomes" id="UP001596380"/>
    </source>
</evidence>
<dbReference type="PANTHER" id="PTHR23070">
    <property type="entry name" value="BCS1 AAA-TYPE ATPASE"/>
    <property type="match status" value="1"/>
</dbReference>
<dbReference type="InterPro" id="IPR050747">
    <property type="entry name" value="Mitochondrial_chaperone_BCS1"/>
</dbReference>
<sequence>MTVSRKEPQEILHLVEPRETDDDPGAGLTLPVILNLNDANSPADVMDVLSLRRFASGEQPWSRSARLDHVKPSAPLRPDDARVLRVAREEGKESTLAEGDGWTVLTNRWKHGSAYVAVSAVTDELAESVLAECVRDATEPPKTSENVEMGFWHLGSRGPVRTERAISADPWETIRGNYTARVAEAFDEVMKMTRDDVSGRLLLLHGPPGTGKTTALRALARAWGKWCVADCVLDPEALFGATSYLMEVAVGEDDDEEENRRWRLLILEDCDELIRGEAKQSTGQGLSRLLNLTDGMLGQGRDVLVAITTNEDLARLHPAVVRPGRCLAQIEVGRLSRAESQAWLAASAPGVEVPAFGPEGATLADLVALRNGEKRAERRDDASEATGFYL</sequence>
<comment type="similarity">
    <text evidence="1">Belongs to the AAA ATPase family. BCS1 subfamily.</text>
</comment>
<accession>A0ABW2CPL5</accession>
<evidence type="ECO:0000256" key="1">
    <source>
        <dbReference type="ARBA" id="ARBA00007448"/>
    </source>
</evidence>
<dbReference type="Pfam" id="PF00004">
    <property type="entry name" value="AAA"/>
    <property type="match status" value="1"/>
</dbReference>
<dbReference type="Pfam" id="PF19347">
    <property type="entry name" value="DUF5925"/>
    <property type="match status" value="1"/>
</dbReference>
<evidence type="ECO:0000259" key="2">
    <source>
        <dbReference type="SMART" id="SM00382"/>
    </source>
</evidence>
<feature type="domain" description="AAA+ ATPase" evidence="2">
    <location>
        <begin position="198"/>
        <end position="336"/>
    </location>
</feature>
<evidence type="ECO:0000313" key="3">
    <source>
        <dbReference type="EMBL" id="MFC6882654.1"/>
    </source>
</evidence>
<proteinExistence type="inferred from homology"/>
<organism evidence="3 4">
    <name type="scientific">Actinomadura yumaensis</name>
    <dbReference type="NCBI Taxonomy" id="111807"/>
    <lineage>
        <taxon>Bacteria</taxon>
        <taxon>Bacillati</taxon>
        <taxon>Actinomycetota</taxon>
        <taxon>Actinomycetes</taxon>
        <taxon>Streptosporangiales</taxon>
        <taxon>Thermomonosporaceae</taxon>
        <taxon>Actinomadura</taxon>
    </lineage>
</organism>
<gene>
    <name evidence="3" type="ORF">ACFQKB_23060</name>
</gene>
<dbReference type="SMART" id="SM00382">
    <property type="entry name" value="AAA"/>
    <property type="match status" value="1"/>
</dbReference>
<protein>
    <submittedName>
        <fullName evidence="3">DUF5925 domain-containing protein</fullName>
    </submittedName>
</protein>
<dbReference type="RefSeq" id="WP_160822350.1">
    <property type="nucleotide sequence ID" value="NZ_JBHSXE010000001.1"/>
</dbReference>
<dbReference type="InterPro" id="IPR003593">
    <property type="entry name" value="AAA+_ATPase"/>
</dbReference>
<comment type="caution">
    <text evidence="3">The sequence shown here is derived from an EMBL/GenBank/DDBJ whole genome shotgun (WGS) entry which is preliminary data.</text>
</comment>
<reference evidence="4" key="1">
    <citation type="journal article" date="2019" name="Int. J. Syst. Evol. Microbiol.">
        <title>The Global Catalogue of Microorganisms (GCM) 10K type strain sequencing project: providing services to taxonomists for standard genome sequencing and annotation.</title>
        <authorList>
            <consortium name="The Broad Institute Genomics Platform"/>
            <consortium name="The Broad Institute Genome Sequencing Center for Infectious Disease"/>
            <person name="Wu L."/>
            <person name="Ma J."/>
        </authorList>
    </citation>
    <scope>NUCLEOTIDE SEQUENCE [LARGE SCALE GENOMIC DNA]</scope>
    <source>
        <strain evidence="4">JCM 3369</strain>
    </source>
</reference>
<dbReference type="InterPro" id="IPR045969">
    <property type="entry name" value="DUF5925"/>
</dbReference>
<dbReference type="SUPFAM" id="SSF52540">
    <property type="entry name" value="P-loop containing nucleoside triphosphate hydrolases"/>
    <property type="match status" value="1"/>
</dbReference>
<dbReference type="Proteomes" id="UP001596380">
    <property type="component" value="Unassembled WGS sequence"/>
</dbReference>
<dbReference type="InterPro" id="IPR027417">
    <property type="entry name" value="P-loop_NTPase"/>
</dbReference>
<name>A0ABW2CPL5_9ACTN</name>
<dbReference type="Gene3D" id="3.40.50.300">
    <property type="entry name" value="P-loop containing nucleotide triphosphate hydrolases"/>
    <property type="match status" value="1"/>
</dbReference>